<evidence type="ECO:0000256" key="9">
    <source>
        <dbReference type="PIRSR" id="PIRSR006113-1"/>
    </source>
</evidence>
<dbReference type="NCBIfam" id="TIGR03367">
    <property type="entry name" value="queuosine_QueD"/>
    <property type="match status" value="1"/>
</dbReference>
<dbReference type="GO" id="GO:0008616">
    <property type="term" value="P:tRNA queuosine(34) biosynthetic process"/>
    <property type="evidence" value="ECO:0007669"/>
    <property type="project" value="UniProtKB-KW"/>
</dbReference>
<feature type="active site" description="Charge relay system" evidence="9">
    <location>
        <position position="65"/>
    </location>
</feature>
<evidence type="ECO:0000256" key="5">
    <source>
        <dbReference type="ARBA" id="ARBA00022833"/>
    </source>
</evidence>
<accession>A0A1I7FDQ9</accession>
<dbReference type="GO" id="GO:0046872">
    <property type="term" value="F:metal ion binding"/>
    <property type="evidence" value="ECO:0007669"/>
    <property type="project" value="UniProtKB-KW"/>
</dbReference>
<dbReference type="OrthoDB" id="9804698at2"/>
<feature type="binding site" evidence="10">
    <location>
        <position position="28"/>
    </location>
    <ligand>
        <name>Zn(2+)</name>
        <dbReference type="ChEBI" id="CHEBI:29105"/>
    </ligand>
</feature>
<feature type="active site" description="Charge relay system" evidence="9">
    <location>
        <position position="100"/>
    </location>
</feature>
<dbReference type="EC" id="4.-.-.-" evidence="8"/>
<feature type="binding site" evidence="10">
    <location>
        <position position="14"/>
    </location>
    <ligand>
        <name>Zn(2+)</name>
        <dbReference type="ChEBI" id="CHEBI:29105"/>
    </ligand>
</feature>
<evidence type="ECO:0000256" key="1">
    <source>
        <dbReference type="ARBA" id="ARBA00005061"/>
    </source>
</evidence>
<dbReference type="Pfam" id="PF01242">
    <property type="entry name" value="PTPS"/>
    <property type="match status" value="1"/>
</dbReference>
<evidence type="ECO:0000313" key="12">
    <source>
        <dbReference type="Proteomes" id="UP000198817"/>
    </source>
</evidence>
<keyword evidence="5 8" id="KW-0862">Zinc</keyword>
<evidence type="ECO:0000256" key="3">
    <source>
        <dbReference type="ARBA" id="ARBA00018141"/>
    </source>
</evidence>
<feature type="binding site" evidence="10">
    <location>
        <position position="30"/>
    </location>
    <ligand>
        <name>Zn(2+)</name>
        <dbReference type="ChEBI" id="CHEBI:29105"/>
    </ligand>
</feature>
<evidence type="ECO:0000256" key="8">
    <source>
        <dbReference type="PIRNR" id="PIRNR006113"/>
    </source>
</evidence>
<evidence type="ECO:0000256" key="2">
    <source>
        <dbReference type="ARBA" id="ARBA00008900"/>
    </source>
</evidence>
<reference evidence="11 12" key="1">
    <citation type="submission" date="2016-10" db="EMBL/GenBank/DDBJ databases">
        <authorList>
            <person name="de Groot N.N."/>
        </authorList>
    </citation>
    <scope>NUCLEOTIDE SEQUENCE [LARGE SCALE GENOMIC DNA]</scope>
    <source>
        <strain evidence="11 12">KHGC13</strain>
    </source>
</reference>
<comment type="similarity">
    <text evidence="2 8">Belongs to the PTPS family. QueD subfamily.</text>
</comment>
<gene>
    <name evidence="11" type="ORF">SAMN05216508_10276</name>
</gene>
<keyword evidence="12" id="KW-1185">Reference proteome</keyword>
<keyword evidence="4 8" id="KW-0479">Metal-binding</keyword>
<comment type="cofactor">
    <cofactor evidence="8 10">
        <name>Zn(2+)</name>
        <dbReference type="ChEBI" id="CHEBI:29105"/>
    </cofactor>
    <text evidence="8 10">Binds 1 zinc ion per subunit.</text>
</comment>
<evidence type="ECO:0000313" key="11">
    <source>
        <dbReference type="EMBL" id="SFU34298.1"/>
    </source>
</evidence>
<name>A0A1I7FDQ9_9FIRM</name>
<dbReference type="RefSeq" id="WP_090162877.1">
    <property type="nucleotide sequence ID" value="NZ_CACVNK010000040.1"/>
</dbReference>
<dbReference type="EMBL" id="FPBT01000002">
    <property type="protein sequence ID" value="SFU34298.1"/>
    <property type="molecule type" value="Genomic_DNA"/>
</dbReference>
<dbReference type="Gene3D" id="3.30.479.10">
    <property type="entry name" value="6-pyruvoyl tetrahydropterin synthase/QueD"/>
    <property type="match status" value="1"/>
</dbReference>
<evidence type="ECO:0000256" key="10">
    <source>
        <dbReference type="PIRSR" id="PIRSR006113-2"/>
    </source>
</evidence>
<organism evidence="11 12">
    <name type="scientific">Eubacterium pyruvativorans</name>
    <dbReference type="NCBI Taxonomy" id="155865"/>
    <lineage>
        <taxon>Bacteria</taxon>
        <taxon>Bacillati</taxon>
        <taxon>Bacillota</taxon>
        <taxon>Clostridia</taxon>
        <taxon>Eubacteriales</taxon>
        <taxon>Eubacteriaceae</taxon>
        <taxon>Eubacterium</taxon>
    </lineage>
</organism>
<dbReference type="UniPathway" id="UPA00391"/>
<dbReference type="InterPro" id="IPR038418">
    <property type="entry name" value="6-PTP_synth/QueD_sf"/>
</dbReference>
<feature type="active site" description="Proton acceptor" evidence="9">
    <location>
        <position position="24"/>
    </location>
</feature>
<protein>
    <recommendedName>
        <fullName evidence="3 8">6-carboxy-5,6,7,8-tetrahydropterin synthase</fullName>
        <ecNumber evidence="8">4.-.-.-</ecNumber>
    </recommendedName>
</protein>
<dbReference type="GO" id="GO:0070497">
    <property type="term" value="F:6-carboxytetrahydropterin synthase activity"/>
    <property type="evidence" value="ECO:0007669"/>
    <property type="project" value="UniProtKB-EC"/>
</dbReference>
<dbReference type="PIRSF" id="PIRSF006113">
    <property type="entry name" value="PTP_synth"/>
    <property type="match status" value="1"/>
</dbReference>
<dbReference type="PANTHER" id="PTHR12589">
    <property type="entry name" value="PYRUVOYL TETRAHYDROBIOPTERIN SYNTHASE"/>
    <property type="match status" value="1"/>
</dbReference>
<keyword evidence="8" id="KW-0671">Queuosine biosynthesis</keyword>
<dbReference type="PANTHER" id="PTHR12589:SF7">
    <property type="entry name" value="6-PYRUVOYL TETRAHYDROBIOPTERIN SYNTHASE"/>
    <property type="match status" value="1"/>
</dbReference>
<evidence type="ECO:0000256" key="6">
    <source>
        <dbReference type="ARBA" id="ARBA00023239"/>
    </source>
</evidence>
<comment type="catalytic activity">
    <reaction evidence="7 8">
        <text>7,8-dihydroneopterin 3'-triphosphate + H2O = 6-carboxy-5,6,7,8-tetrahydropterin + triphosphate + acetaldehyde + 2 H(+)</text>
        <dbReference type="Rhea" id="RHEA:27966"/>
        <dbReference type="ChEBI" id="CHEBI:15343"/>
        <dbReference type="ChEBI" id="CHEBI:15377"/>
        <dbReference type="ChEBI" id="CHEBI:15378"/>
        <dbReference type="ChEBI" id="CHEBI:18036"/>
        <dbReference type="ChEBI" id="CHEBI:58462"/>
        <dbReference type="ChEBI" id="CHEBI:61032"/>
        <dbReference type="EC" id="4.1.2.50"/>
    </reaction>
</comment>
<keyword evidence="6 8" id="KW-0456">Lyase</keyword>
<dbReference type="Proteomes" id="UP000198817">
    <property type="component" value="Unassembled WGS sequence"/>
</dbReference>
<dbReference type="STRING" id="155865.SAMN05216515_10191"/>
<dbReference type="SUPFAM" id="SSF55620">
    <property type="entry name" value="Tetrahydrobiopterin biosynthesis enzymes-like"/>
    <property type="match status" value="1"/>
</dbReference>
<comment type="pathway">
    <text evidence="1 8">Purine metabolism; 7-cyano-7-deazaguanine biosynthesis.</text>
</comment>
<evidence type="ECO:0000256" key="7">
    <source>
        <dbReference type="ARBA" id="ARBA00048807"/>
    </source>
</evidence>
<dbReference type="InterPro" id="IPR007115">
    <property type="entry name" value="6-PTP_synth/QueD"/>
</dbReference>
<dbReference type="AlphaFoldDB" id="A0A1I7FDQ9"/>
<dbReference type="GeneID" id="78354316"/>
<sequence length="110" mass="13084">MYRIHKRLEISAAHRLDLNYESKCSRIHGHNWMIDVYMQSEKLDENGMVCDFTLIKQRVKDRLDHRFLNEVLDVNPTAENIAKWIADQLGEKCYLVRVKESEGNTAEYER</sequence>
<evidence type="ECO:0000256" key="4">
    <source>
        <dbReference type="ARBA" id="ARBA00022723"/>
    </source>
</evidence>
<proteinExistence type="inferred from homology"/>